<dbReference type="GO" id="GO:0002949">
    <property type="term" value="P:tRNA threonylcarbamoyladenosine modification"/>
    <property type="evidence" value="ECO:0007669"/>
    <property type="project" value="InterPro"/>
</dbReference>
<evidence type="ECO:0000313" key="13">
    <source>
        <dbReference type="EMBL" id="SPD87357.1"/>
    </source>
</evidence>
<dbReference type="PANTHER" id="PTHR33540:SF2">
    <property type="entry name" value="TRNA THREONYLCARBAMOYLADENOSINE BIOSYNTHESIS PROTEIN TSAE"/>
    <property type="match status" value="1"/>
</dbReference>
<evidence type="ECO:0000256" key="10">
    <source>
        <dbReference type="ARBA" id="ARBA00024908"/>
    </source>
</evidence>
<dbReference type="GO" id="GO:0016747">
    <property type="term" value="F:acyltransferase activity, transferring groups other than amino-acyl groups"/>
    <property type="evidence" value="ECO:0007669"/>
    <property type="project" value="InterPro"/>
</dbReference>
<dbReference type="InterPro" id="IPR000182">
    <property type="entry name" value="GNAT_dom"/>
</dbReference>
<dbReference type="EMBL" id="LT985188">
    <property type="protein sequence ID" value="SPD87357.1"/>
    <property type="molecule type" value="Genomic_DNA"/>
</dbReference>
<evidence type="ECO:0000256" key="8">
    <source>
        <dbReference type="ARBA" id="ARBA00022840"/>
    </source>
</evidence>
<evidence type="ECO:0000256" key="3">
    <source>
        <dbReference type="ARBA" id="ARBA00019010"/>
    </source>
</evidence>
<dbReference type="GO" id="GO:0046872">
    <property type="term" value="F:metal ion binding"/>
    <property type="evidence" value="ECO:0007669"/>
    <property type="project" value="UniProtKB-KW"/>
</dbReference>
<keyword evidence="14" id="KW-1185">Reference proteome</keyword>
<sequence>MSARTVIAEAALPGGAVLRIVETTSDGLNLTADVNGDTVGALVIDLNGTTATLRDVTVDRDHLGEGIGGTLLQCATDLLAARGAHIIEAHCPAELGTWLRRHGFTREGEAWRTAVPTLVEAPTAEAMRALGEKLAALLAPGDVIIATGDLGAGKTTLTQGIGAGLGVAGPVISPTFVLSRVHPTTTGGPALVHVDAYRLGSFDELEDLDLEASLADSVTLVEWGGGIAEGLADDRLDIDIRRGLDPDDETRLVFLAGRGPRWAARQLESVR</sequence>
<keyword evidence="4" id="KW-0963">Cytoplasm</keyword>
<evidence type="ECO:0000256" key="6">
    <source>
        <dbReference type="ARBA" id="ARBA00022723"/>
    </source>
</evidence>
<comment type="subcellular location">
    <subcellularLocation>
        <location evidence="1">Cytoplasm</location>
    </subcellularLocation>
</comment>
<keyword evidence="6" id="KW-0479">Metal-binding</keyword>
<accession>A0A2N9JIR4</accession>
<dbReference type="Pfam" id="PF02367">
    <property type="entry name" value="TsaE"/>
    <property type="match status" value="1"/>
</dbReference>
<keyword evidence="7" id="KW-0547">Nucleotide-binding</keyword>
<evidence type="ECO:0000256" key="1">
    <source>
        <dbReference type="ARBA" id="ARBA00004496"/>
    </source>
</evidence>
<evidence type="ECO:0000256" key="9">
    <source>
        <dbReference type="ARBA" id="ARBA00022842"/>
    </source>
</evidence>
<name>A0A2N9JIR4_9ACTN</name>
<dbReference type="GO" id="GO:0005737">
    <property type="term" value="C:cytoplasm"/>
    <property type="evidence" value="ECO:0007669"/>
    <property type="project" value="UniProtKB-SubCell"/>
</dbReference>
<dbReference type="Gene3D" id="3.40.50.300">
    <property type="entry name" value="P-loop containing nucleotide triphosphate hydrolases"/>
    <property type="match status" value="1"/>
</dbReference>
<comment type="function">
    <text evidence="10">Required for the formation of a threonylcarbamoyl group on adenosine at position 37 (t(6)A37) in tRNAs that read codons beginning with adenine. Is involved in the transfer of the threonylcarbamoyl moiety of threonylcarbamoyl-AMP (TC-AMP) to the N6 group of A37, together with TsaD and TsaB. TsaE seems to play an indirect role in the t(6)A biosynthesis pathway, possibly in regulating the core enzymatic function of TsaD.</text>
</comment>
<dbReference type="KEGG" id="mgg:MPLG2_2327"/>
<dbReference type="Proteomes" id="UP000238164">
    <property type="component" value="Chromosome 1"/>
</dbReference>
<dbReference type="SUPFAM" id="SSF55729">
    <property type="entry name" value="Acyl-CoA N-acyltransferases (Nat)"/>
    <property type="match status" value="1"/>
</dbReference>
<keyword evidence="13" id="KW-0808">Transferase</keyword>
<keyword evidence="5" id="KW-0819">tRNA processing</keyword>
<dbReference type="OrthoDB" id="9800307at2"/>
<dbReference type="Pfam" id="PF00583">
    <property type="entry name" value="Acetyltransf_1"/>
    <property type="match status" value="1"/>
</dbReference>
<evidence type="ECO:0000256" key="2">
    <source>
        <dbReference type="ARBA" id="ARBA00007599"/>
    </source>
</evidence>
<feature type="domain" description="N-acetyltransferase" evidence="12">
    <location>
        <begin position="1"/>
        <end position="125"/>
    </location>
</feature>
<dbReference type="InterPro" id="IPR016181">
    <property type="entry name" value="Acyl_CoA_acyltransferase"/>
</dbReference>
<dbReference type="CDD" id="cd04301">
    <property type="entry name" value="NAT_SF"/>
    <property type="match status" value="1"/>
</dbReference>
<keyword evidence="9" id="KW-0460">Magnesium</keyword>
<dbReference type="InterPro" id="IPR003442">
    <property type="entry name" value="T6A_TsaE"/>
</dbReference>
<dbReference type="SUPFAM" id="SSF52540">
    <property type="entry name" value="P-loop containing nucleoside triphosphate hydrolases"/>
    <property type="match status" value="1"/>
</dbReference>
<dbReference type="InterPro" id="IPR027417">
    <property type="entry name" value="P-loop_NTPase"/>
</dbReference>
<evidence type="ECO:0000256" key="11">
    <source>
        <dbReference type="ARBA" id="ARBA00032441"/>
    </source>
</evidence>
<dbReference type="PANTHER" id="PTHR33540">
    <property type="entry name" value="TRNA THREONYLCARBAMOYLADENOSINE BIOSYNTHESIS PROTEIN TSAE"/>
    <property type="match status" value="1"/>
</dbReference>
<keyword evidence="8" id="KW-0067">ATP-binding</keyword>
<evidence type="ECO:0000256" key="5">
    <source>
        <dbReference type="ARBA" id="ARBA00022694"/>
    </source>
</evidence>
<proteinExistence type="inferred from homology"/>
<organism evidence="13 14">
    <name type="scientific">Micropruina glycogenica</name>
    <dbReference type="NCBI Taxonomy" id="75385"/>
    <lineage>
        <taxon>Bacteria</taxon>
        <taxon>Bacillati</taxon>
        <taxon>Actinomycetota</taxon>
        <taxon>Actinomycetes</taxon>
        <taxon>Propionibacteriales</taxon>
        <taxon>Nocardioidaceae</taxon>
        <taxon>Micropruina</taxon>
    </lineage>
</organism>
<evidence type="ECO:0000313" key="14">
    <source>
        <dbReference type="Proteomes" id="UP000238164"/>
    </source>
</evidence>
<protein>
    <recommendedName>
        <fullName evidence="3">tRNA threonylcarbamoyladenosine biosynthesis protein TsaE</fullName>
    </recommendedName>
    <alternativeName>
        <fullName evidence="11">t(6)A37 threonylcarbamoyladenosine biosynthesis protein TsaE</fullName>
    </alternativeName>
</protein>
<dbReference type="Gene3D" id="3.40.630.30">
    <property type="match status" value="1"/>
</dbReference>
<dbReference type="RefSeq" id="WP_105186110.1">
    <property type="nucleotide sequence ID" value="NZ_BAAAGO010000004.1"/>
</dbReference>
<reference evidence="13 14" key="1">
    <citation type="submission" date="2018-02" db="EMBL/GenBank/DDBJ databases">
        <authorList>
            <person name="Cohen D.B."/>
            <person name="Kent A.D."/>
        </authorList>
    </citation>
    <scope>NUCLEOTIDE SEQUENCE [LARGE SCALE GENOMIC DNA]</scope>
    <source>
        <strain evidence="13">1</strain>
    </source>
</reference>
<evidence type="ECO:0000259" key="12">
    <source>
        <dbReference type="PROSITE" id="PS51186"/>
    </source>
</evidence>
<comment type="similarity">
    <text evidence="2">Belongs to the TsaE family.</text>
</comment>
<dbReference type="GO" id="GO:0005524">
    <property type="term" value="F:ATP binding"/>
    <property type="evidence" value="ECO:0007669"/>
    <property type="project" value="UniProtKB-KW"/>
</dbReference>
<evidence type="ECO:0000256" key="7">
    <source>
        <dbReference type="ARBA" id="ARBA00022741"/>
    </source>
</evidence>
<dbReference type="NCBIfam" id="TIGR00150">
    <property type="entry name" value="T6A_YjeE"/>
    <property type="match status" value="1"/>
</dbReference>
<dbReference type="AlphaFoldDB" id="A0A2N9JIR4"/>
<dbReference type="PROSITE" id="PS51186">
    <property type="entry name" value="GNAT"/>
    <property type="match status" value="1"/>
</dbReference>
<evidence type="ECO:0000256" key="4">
    <source>
        <dbReference type="ARBA" id="ARBA00022490"/>
    </source>
</evidence>
<gene>
    <name evidence="13" type="ORF">MPLG2_2327</name>
</gene>